<reference evidence="1 2" key="1">
    <citation type="journal article" date="2018" name="Arch. Microbiol.">
        <title>New insights into the metabolic potential of the phototrophic purple bacterium Rhodopila globiformis DSM 161(T) from its draft genome sequence and evidence for a vanadium-dependent nitrogenase.</title>
        <authorList>
            <person name="Imhoff J.F."/>
            <person name="Rahn T."/>
            <person name="Kunzel S."/>
            <person name="Neulinger S.C."/>
        </authorList>
    </citation>
    <scope>NUCLEOTIDE SEQUENCE [LARGE SCALE GENOMIC DNA]</scope>
    <source>
        <strain evidence="1 2">DSM 161</strain>
    </source>
</reference>
<keyword evidence="2" id="KW-1185">Reference proteome</keyword>
<name>A0A2S6MTS0_RHOGL</name>
<proteinExistence type="predicted"/>
<dbReference type="EMBL" id="NHRY01000277">
    <property type="protein sequence ID" value="PPQ25755.1"/>
    <property type="molecule type" value="Genomic_DNA"/>
</dbReference>
<accession>A0A2S6MTS0</accession>
<evidence type="ECO:0008006" key="3">
    <source>
        <dbReference type="Google" id="ProtNLM"/>
    </source>
</evidence>
<protein>
    <recommendedName>
        <fullName evidence="3">GxxExxY protein</fullName>
    </recommendedName>
</protein>
<sequence>MTSRVIGLAIDVHRTIGLGLLGSAYAARLCDELAQAGIPFQREAGLPVMYQGQPLSLGFRAGILVADAGVRSQGIGLH</sequence>
<dbReference type="InterPro" id="IPR026350">
    <property type="entry name" value="GxxExxY"/>
</dbReference>
<organism evidence="1 2">
    <name type="scientific">Rhodopila globiformis</name>
    <name type="common">Rhodopseudomonas globiformis</name>
    <dbReference type="NCBI Taxonomy" id="1071"/>
    <lineage>
        <taxon>Bacteria</taxon>
        <taxon>Pseudomonadati</taxon>
        <taxon>Pseudomonadota</taxon>
        <taxon>Alphaproteobacteria</taxon>
        <taxon>Acetobacterales</taxon>
        <taxon>Acetobacteraceae</taxon>
        <taxon>Rhodopila</taxon>
    </lineage>
</organism>
<gene>
    <name evidence="1" type="ORF">CCS01_31785</name>
</gene>
<evidence type="ECO:0000313" key="2">
    <source>
        <dbReference type="Proteomes" id="UP000239724"/>
    </source>
</evidence>
<comment type="caution">
    <text evidence="1">The sequence shown here is derived from an EMBL/GenBank/DDBJ whole genome shotgun (WGS) entry which is preliminary data.</text>
</comment>
<dbReference type="AlphaFoldDB" id="A0A2S6MTS0"/>
<dbReference type="Proteomes" id="UP000239724">
    <property type="component" value="Unassembled WGS sequence"/>
</dbReference>
<dbReference type="Pfam" id="PF13366">
    <property type="entry name" value="PDDEXK_3"/>
    <property type="match status" value="1"/>
</dbReference>
<dbReference type="NCBIfam" id="TIGR04256">
    <property type="entry name" value="GxxExxY"/>
    <property type="match status" value="1"/>
</dbReference>
<evidence type="ECO:0000313" key="1">
    <source>
        <dbReference type="EMBL" id="PPQ25755.1"/>
    </source>
</evidence>